<dbReference type="EMBL" id="CP020880">
    <property type="protein sequence ID" value="ART75219.1"/>
    <property type="molecule type" value="Genomic_DNA"/>
</dbReference>
<evidence type="ECO:0000313" key="2">
    <source>
        <dbReference type="EMBL" id="ART75219.1"/>
    </source>
</evidence>
<evidence type="ECO:0000313" key="3">
    <source>
        <dbReference type="Proteomes" id="UP000195573"/>
    </source>
</evidence>
<dbReference type="Proteomes" id="UP000195573">
    <property type="component" value="Chromosome"/>
</dbReference>
<evidence type="ECO:0000259" key="1">
    <source>
        <dbReference type="PROSITE" id="PS51186"/>
    </source>
</evidence>
<dbReference type="SUPFAM" id="SSF55729">
    <property type="entry name" value="Acyl-CoA N-acyltransferases (Nat)"/>
    <property type="match status" value="1"/>
</dbReference>
<gene>
    <name evidence="2" type="ORF">B4U37_03795</name>
</gene>
<keyword evidence="3" id="KW-1185">Reference proteome</keyword>
<dbReference type="CDD" id="cd04301">
    <property type="entry name" value="NAT_SF"/>
    <property type="match status" value="1"/>
</dbReference>
<dbReference type="InterPro" id="IPR000182">
    <property type="entry name" value="GNAT_dom"/>
</dbReference>
<dbReference type="Gene3D" id="3.40.630.30">
    <property type="match status" value="1"/>
</dbReference>
<dbReference type="RefSeq" id="WP_088017149.1">
    <property type="nucleotide sequence ID" value="NZ_CP020880.1"/>
</dbReference>
<accession>A0ABN4ZDR6</accession>
<feature type="domain" description="N-acetyltransferase" evidence="1">
    <location>
        <begin position="28"/>
        <end position="184"/>
    </location>
</feature>
<organism evidence="2 3">
    <name type="scientific">Sutcliffiella horikoshii</name>
    <dbReference type="NCBI Taxonomy" id="79883"/>
    <lineage>
        <taxon>Bacteria</taxon>
        <taxon>Bacillati</taxon>
        <taxon>Bacillota</taxon>
        <taxon>Bacilli</taxon>
        <taxon>Bacillales</taxon>
        <taxon>Bacillaceae</taxon>
        <taxon>Sutcliffiella</taxon>
    </lineage>
</organism>
<dbReference type="GeneID" id="96737552"/>
<reference evidence="2 3" key="1">
    <citation type="submission" date="2017-04" db="EMBL/GenBank/DDBJ databases">
        <title>Complete Genome Sequence of the Bacillus horikoshii 20a strain from Cuatro Cienegas, Coahuila, Mexico.</title>
        <authorList>
            <person name="Zarza E."/>
            <person name="Alcaraz L.D."/>
            <person name="Aguilar-Salinas B."/>
            <person name="Islas A."/>
            <person name="Olmedo-Alvarez G."/>
        </authorList>
    </citation>
    <scope>NUCLEOTIDE SEQUENCE [LARGE SCALE GENOMIC DNA]</scope>
    <source>
        <strain evidence="2 3">20a</strain>
    </source>
</reference>
<dbReference type="Pfam" id="PF00583">
    <property type="entry name" value="Acetyltransf_1"/>
    <property type="match status" value="1"/>
</dbReference>
<protein>
    <submittedName>
        <fullName evidence="2">GNAT family N-acetyltransferase</fullName>
    </submittedName>
</protein>
<proteinExistence type="predicted"/>
<name>A0ABN4ZDR6_9BACI</name>
<dbReference type="PROSITE" id="PS51186">
    <property type="entry name" value="GNAT"/>
    <property type="match status" value="1"/>
</dbReference>
<sequence length="212" mass="24789">MEEIPDLNIFMMCSSLNKDALTHVPKGYYVRSMREDELDIWASMPFDDEATAKEYHSFMMEFFKTVYGGNEKLFFTNTLFVCDEQDRPVATCLLWKAYNKFQTIHWFKVQKSHEGKGIGRALLSIIMKEVPNNEYPVYLHTQPGSYRAIKLYSDFGFHLLTDKTIGTRQNDLIECLPILEKWMPSADYNNLKTTEAPLNFKESLKSFITLEF</sequence>
<dbReference type="InterPro" id="IPR016181">
    <property type="entry name" value="Acyl_CoA_acyltransferase"/>
</dbReference>